<dbReference type="InterPro" id="IPR009080">
    <property type="entry name" value="tRNAsynth_Ia_anticodon-bd"/>
</dbReference>
<dbReference type="AlphaFoldDB" id="A0A2J6X9Q5"/>
<evidence type="ECO:0000256" key="2">
    <source>
        <dbReference type="ARBA" id="ARBA00022741"/>
    </source>
</evidence>
<dbReference type="GO" id="GO:0005524">
    <property type="term" value="F:ATP binding"/>
    <property type="evidence" value="ECO:0007669"/>
    <property type="project" value="UniProtKB-KW"/>
</dbReference>
<accession>A0A2J6X9Q5</accession>
<name>A0A2J6X9Q5_9BACT</name>
<evidence type="ECO:0000256" key="3">
    <source>
        <dbReference type="ARBA" id="ARBA00022840"/>
    </source>
</evidence>
<keyword evidence="4" id="KW-0030">Aminoacyl-tRNA synthetase</keyword>
<gene>
    <name evidence="6" type="ORF">C0175_00440</name>
</gene>
<protein>
    <recommendedName>
        <fullName evidence="5">Cysteinyl-tRNA ligase anticodon binding domain-containing protein</fullName>
    </recommendedName>
</protein>
<organism evidence="6 7">
    <name type="scientific">Caldisericum exile</name>
    <dbReference type="NCBI Taxonomy" id="693075"/>
    <lineage>
        <taxon>Bacteria</taxon>
        <taxon>Pseudomonadati</taxon>
        <taxon>Caldisericota/Cryosericota group</taxon>
        <taxon>Caldisericota</taxon>
        <taxon>Caldisericia</taxon>
        <taxon>Caldisericales</taxon>
        <taxon>Caldisericaceae</taxon>
        <taxon>Caldisericum</taxon>
    </lineage>
</organism>
<dbReference type="Proteomes" id="UP000236910">
    <property type="component" value="Unassembled WGS sequence"/>
</dbReference>
<feature type="non-terminal residue" evidence="6">
    <location>
        <position position="1"/>
    </location>
</feature>
<evidence type="ECO:0000313" key="6">
    <source>
        <dbReference type="EMBL" id="PMP84197.1"/>
    </source>
</evidence>
<dbReference type="Gene3D" id="1.20.120.1910">
    <property type="entry name" value="Cysteine-tRNA ligase, C-terminal anti-codon recognition domain"/>
    <property type="match status" value="1"/>
</dbReference>
<keyword evidence="2" id="KW-0547">Nucleotide-binding</keyword>
<dbReference type="Pfam" id="PF23493">
    <property type="entry name" value="CysS_C"/>
    <property type="match status" value="1"/>
</dbReference>
<comment type="caution">
    <text evidence="6">The sequence shown here is derived from an EMBL/GenBank/DDBJ whole genome shotgun (WGS) entry which is preliminary data.</text>
</comment>
<dbReference type="GO" id="GO:0004812">
    <property type="term" value="F:aminoacyl-tRNA ligase activity"/>
    <property type="evidence" value="ECO:0007669"/>
    <property type="project" value="UniProtKB-KW"/>
</dbReference>
<dbReference type="InterPro" id="IPR056411">
    <property type="entry name" value="CysS_C"/>
</dbReference>
<feature type="domain" description="Cysteinyl-tRNA ligase anticodon binding" evidence="5">
    <location>
        <begin position="16"/>
        <end position="60"/>
    </location>
</feature>
<keyword evidence="1" id="KW-0436">Ligase</keyword>
<sequence length="66" mass="7487">IKRELEGKDLGDPVTALNALIEIRNKFRKEKNFALSDKIRDGLKEIGIILEDTKEGTKYRLEATNG</sequence>
<evidence type="ECO:0000313" key="7">
    <source>
        <dbReference type="Proteomes" id="UP000236910"/>
    </source>
</evidence>
<keyword evidence="3" id="KW-0067">ATP-binding</keyword>
<evidence type="ECO:0000256" key="4">
    <source>
        <dbReference type="ARBA" id="ARBA00023146"/>
    </source>
</evidence>
<evidence type="ECO:0000256" key="1">
    <source>
        <dbReference type="ARBA" id="ARBA00022598"/>
    </source>
</evidence>
<reference evidence="6 7" key="1">
    <citation type="submission" date="2018-01" db="EMBL/GenBank/DDBJ databases">
        <title>Metagenomic assembled genomes from two thermal pools in the Uzon Caldera, Kamchatka, Russia.</title>
        <authorList>
            <person name="Wilkins L."/>
            <person name="Ettinger C."/>
        </authorList>
    </citation>
    <scope>NUCLEOTIDE SEQUENCE [LARGE SCALE GENOMIC DNA]</scope>
    <source>
        <strain evidence="6">ARK-10</strain>
    </source>
</reference>
<evidence type="ECO:0000259" key="5">
    <source>
        <dbReference type="Pfam" id="PF23493"/>
    </source>
</evidence>
<dbReference type="SUPFAM" id="SSF47323">
    <property type="entry name" value="Anticodon-binding domain of a subclass of class I aminoacyl-tRNA synthetases"/>
    <property type="match status" value="1"/>
</dbReference>
<dbReference type="EMBL" id="PNIX01000029">
    <property type="protein sequence ID" value="PMP84197.1"/>
    <property type="molecule type" value="Genomic_DNA"/>
</dbReference>
<dbReference type="GO" id="GO:0006418">
    <property type="term" value="P:tRNA aminoacylation for protein translation"/>
    <property type="evidence" value="ECO:0007669"/>
    <property type="project" value="InterPro"/>
</dbReference>
<proteinExistence type="predicted"/>